<keyword evidence="4" id="KW-1185">Reference proteome</keyword>
<sequence length="448" mass="50091">MKLKSVFWLLGITVFLGAVSPLSQAQTLAIEPYENRPVLENAIIEERLDTLLPGLMRESGIDMWLVIAREYNDDPVFMSLVPKPRFTARRTTILVFFDRGEQGVERLTVSRYPLGSLYQAAWEGGDLSAQWARLGEVVRERNPQRIAINTSDTWPVADGLSHSLHGKLMSAIGTEFGERVISSESLVVRWMETRLKSEVEVWQRAVGIARETIARAFSSEVITPGVTTLGDVSWFIRTRFEEEGLEPWFHPDVNRQWRGADFAQDAAFLGDGSPNSIIRRGDLLHTDVGLCYLSLCTDTQEMGYVLNLGEAEPPKGLSSAMALGNQWQDLLTHEFRVGRTGNEILAAAQRSIENEGIEHAIYTHPLGLFGHAPGPTIGMWDNQGPTPGRGDWPLHAMTGYAIEGNVTVRIPEWDGQRAQMKLEQSAFFDGSKVIYLAGRQKSLHLVRY</sequence>
<feature type="domain" description="Peptidase M24" evidence="2">
    <location>
        <begin position="203"/>
        <end position="376"/>
    </location>
</feature>
<keyword evidence="3" id="KW-0645">Protease</keyword>
<dbReference type="InterPro" id="IPR000994">
    <property type="entry name" value="Pept_M24"/>
</dbReference>
<evidence type="ECO:0000256" key="1">
    <source>
        <dbReference type="SAM" id="SignalP"/>
    </source>
</evidence>
<evidence type="ECO:0000313" key="4">
    <source>
        <dbReference type="Proteomes" id="UP001317963"/>
    </source>
</evidence>
<dbReference type="Pfam" id="PF00557">
    <property type="entry name" value="Peptidase_M24"/>
    <property type="match status" value="1"/>
</dbReference>
<dbReference type="InterPro" id="IPR036005">
    <property type="entry name" value="Creatinase/aminopeptidase-like"/>
</dbReference>
<proteinExistence type="predicted"/>
<evidence type="ECO:0000313" key="3">
    <source>
        <dbReference type="EMBL" id="UZP75618.1"/>
    </source>
</evidence>
<accession>A0ABY6QBP5</accession>
<keyword evidence="3" id="KW-0031">Aminopeptidase</keyword>
<dbReference type="GO" id="GO:0004177">
    <property type="term" value="F:aminopeptidase activity"/>
    <property type="evidence" value="ECO:0007669"/>
    <property type="project" value="UniProtKB-KW"/>
</dbReference>
<reference evidence="3 4" key="1">
    <citation type="submission" date="2019-02" db="EMBL/GenBank/DDBJ databases">
        <title>Halieaceae_genomes.</title>
        <authorList>
            <person name="Li S.-H."/>
        </authorList>
    </citation>
    <scope>NUCLEOTIDE SEQUENCE [LARGE SCALE GENOMIC DNA]</scope>
    <source>
        <strain evidence="3 4">JH123</strain>
    </source>
</reference>
<organism evidence="3 4">
    <name type="scientific">Candidatus Paraluminiphilus aquimaris</name>
    <dbReference type="NCBI Taxonomy" id="2518994"/>
    <lineage>
        <taxon>Bacteria</taxon>
        <taxon>Pseudomonadati</taxon>
        <taxon>Pseudomonadota</taxon>
        <taxon>Gammaproteobacteria</taxon>
        <taxon>Cellvibrionales</taxon>
        <taxon>Halieaceae</taxon>
        <taxon>Candidatus Paraluminiphilus</taxon>
    </lineage>
</organism>
<name>A0ABY6QBP5_9GAMM</name>
<keyword evidence="1" id="KW-0732">Signal</keyword>
<feature type="signal peptide" evidence="1">
    <location>
        <begin position="1"/>
        <end position="25"/>
    </location>
</feature>
<keyword evidence="3" id="KW-0378">Hydrolase</keyword>
<gene>
    <name evidence="3" type="ORF">E0F26_09330</name>
</gene>
<evidence type="ECO:0000259" key="2">
    <source>
        <dbReference type="Pfam" id="PF00557"/>
    </source>
</evidence>
<dbReference type="Proteomes" id="UP001317963">
    <property type="component" value="Chromosome"/>
</dbReference>
<dbReference type="EMBL" id="CP036501">
    <property type="protein sequence ID" value="UZP75618.1"/>
    <property type="molecule type" value="Genomic_DNA"/>
</dbReference>
<dbReference type="Gene3D" id="3.90.230.10">
    <property type="entry name" value="Creatinase/methionine aminopeptidase superfamily"/>
    <property type="match status" value="1"/>
</dbReference>
<protein>
    <submittedName>
        <fullName evidence="3">Aminopeptidase P family protein</fullName>
    </submittedName>
</protein>
<feature type="chain" id="PRO_5045936662" evidence="1">
    <location>
        <begin position="26"/>
        <end position="448"/>
    </location>
</feature>
<dbReference type="SUPFAM" id="SSF55920">
    <property type="entry name" value="Creatinase/aminopeptidase"/>
    <property type="match status" value="1"/>
</dbReference>